<organism evidence="1 2">
    <name type="scientific">Sphaerotilus uruguayifluvii</name>
    <dbReference type="NCBI Taxonomy" id="2735897"/>
    <lineage>
        <taxon>Bacteria</taxon>
        <taxon>Pseudomonadati</taxon>
        <taxon>Pseudomonadota</taxon>
        <taxon>Betaproteobacteria</taxon>
        <taxon>Burkholderiales</taxon>
        <taxon>Sphaerotilaceae</taxon>
        <taxon>Sphaerotilus</taxon>
    </lineage>
</organism>
<evidence type="ECO:0008006" key="3">
    <source>
        <dbReference type="Google" id="ProtNLM"/>
    </source>
</evidence>
<dbReference type="RefSeq" id="WP_173805003.1">
    <property type="nucleotide sequence ID" value="NZ_JABSNM010000006.1"/>
</dbReference>
<gene>
    <name evidence="1" type="ORF">HNQ01_001765</name>
</gene>
<evidence type="ECO:0000313" key="2">
    <source>
        <dbReference type="Proteomes" id="UP001516061"/>
    </source>
</evidence>
<comment type="caution">
    <text evidence="1">The sequence shown here is derived from an EMBL/GenBank/DDBJ whole genome shotgun (WGS) entry which is preliminary data.</text>
</comment>
<protein>
    <recommendedName>
        <fullName evidence="3">Lipoprotein</fullName>
    </recommendedName>
</protein>
<proteinExistence type="predicted"/>
<keyword evidence="2" id="KW-1185">Reference proteome</keyword>
<evidence type="ECO:0000313" key="1">
    <source>
        <dbReference type="EMBL" id="NRT56030.1"/>
    </source>
</evidence>
<sequence length="152" mass="16197">MALLVLSASLLLQGCAQPPVTAPTRPGLDNTPDLGRFDRFDLVAQAASTGQTPTRLQGTLAFSRSGAAFETRDEQGRPAGRLFVQPDACHDAPGEDCQRRFVVTGRLSSGDTGVSCYVPVRNDTAIGYAGQALTGICQDRHGRLFSLTLFSR</sequence>
<reference evidence="1 2" key="1">
    <citation type="submission" date="2020-05" db="EMBL/GenBank/DDBJ databases">
        <title>Genomic Encyclopedia of Type Strains, Phase IV (KMG-V): Genome sequencing to study the core and pangenomes of soil and plant-associated prokaryotes.</title>
        <authorList>
            <person name="Whitman W."/>
        </authorList>
    </citation>
    <scope>NUCLEOTIDE SEQUENCE [LARGE SCALE GENOMIC DNA]</scope>
    <source>
        <strain evidence="1 2">C29</strain>
    </source>
</reference>
<accession>A0ABX2G3R7</accession>
<name>A0ABX2G3R7_9BURK</name>
<dbReference type="Proteomes" id="UP001516061">
    <property type="component" value="Unassembled WGS sequence"/>
</dbReference>
<dbReference type="EMBL" id="JABSNM010000006">
    <property type="protein sequence ID" value="NRT56030.1"/>
    <property type="molecule type" value="Genomic_DNA"/>
</dbReference>